<keyword evidence="3" id="KW-1185">Reference proteome</keyword>
<comment type="caution">
    <text evidence="2">The sequence shown here is derived from an EMBL/GenBank/DDBJ whole genome shotgun (WGS) entry which is preliminary data.</text>
</comment>
<gene>
    <name evidence="2" type="ORF">CYNAS_LOCUS12004</name>
</gene>
<evidence type="ECO:0000256" key="1">
    <source>
        <dbReference type="SAM" id="Phobius"/>
    </source>
</evidence>
<keyword evidence="1" id="KW-1133">Transmembrane helix</keyword>
<name>A0AA36M6K9_CYLNA</name>
<evidence type="ECO:0000313" key="3">
    <source>
        <dbReference type="Proteomes" id="UP001176961"/>
    </source>
</evidence>
<reference evidence="2" key="1">
    <citation type="submission" date="2023-07" db="EMBL/GenBank/DDBJ databases">
        <authorList>
            <consortium name="CYATHOMIX"/>
        </authorList>
    </citation>
    <scope>NUCLEOTIDE SEQUENCE</scope>
    <source>
        <strain evidence="2">N/A</strain>
    </source>
</reference>
<dbReference type="Proteomes" id="UP001176961">
    <property type="component" value="Unassembled WGS sequence"/>
</dbReference>
<proteinExistence type="predicted"/>
<organism evidence="2 3">
    <name type="scientific">Cylicocyclus nassatus</name>
    <name type="common">Nematode worm</name>
    <dbReference type="NCBI Taxonomy" id="53992"/>
    <lineage>
        <taxon>Eukaryota</taxon>
        <taxon>Metazoa</taxon>
        <taxon>Ecdysozoa</taxon>
        <taxon>Nematoda</taxon>
        <taxon>Chromadorea</taxon>
        <taxon>Rhabditida</taxon>
        <taxon>Rhabditina</taxon>
        <taxon>Rhabditomorpha</taxon>
        <taxon>Strongyloidea</taxon>
        <taxon>Strongylidae</taxon>
        <taxon>Cylicocyclus</taxon>
    </lineage>
</organism>
<dbReference type="EMBL" id="CATQJL010000223">
    <property type="protein sequence ID" value="CAJ0600021.1"/>
    <property type="molecule type" value="Genomic_DNA"/>
</dbReference>
<keyword evidence="1" id="KW-0812">Transmembrane</keyword>
<dbReference type="AlphaFoldDB" id="A0AA36M6K9"/>
<evidence type="ECO:0000313" key="2">
    <source>
        <dbReference type="EMBL" id="CAJ0600021.1"/>
    </source>
</evidence>
<protein>
    <submittedName>
        <fullName evidence="2">Uncharacterized protein</fullName>
    </submittedName>
</protein>
<keyword evidence="1" id="KW-0472">Membrane</keyword>
<feature type="transmembrane region" description="Helical" evidence="1">
    <location>
        <begin position="21"/>
        <end position="45"/>
    </location>
</feature>
<sequence length="117" mass="13213">MQRYVTICKGRTKIETLMEKIPWYVFVLAHWGVSFATIAPSVTFLNVTFASKENLTLVSDRHHSQRSSACPSSGFQSLYVLTLLTLAHCFSATKTSVCAVKYHFVMHTPLDLLCVQR</sequence>
<accession>A0AA36M6K9</accession>